<keyword evidence="2 6" id="KW-0812">Transmembrane</keyword>
<feature type="transmembrane region" description="Helical" evidence="6">
    <location>
        <begin position="294"/>
        <end position="314"/>
    </location>
</feature>
<feature type="transmembrane region" description="Helical" evidence="6">
    <location>
        <begin position="197"/>
        <end position="215"/>
    </location>
</feature>
<dbReference type="GeneID" id="19276452"/>
<dbReference type="eggNOG" id="KOG4510">
    <property type="taxonomic scope" value="Eukaryota"/>
</dbReference>
<dbReference type="KEGG" id="pfy:PFICI_11439"/>
<dbReference type="InterPro" id="IPR037185">
    <property type="entry name" value="EmrE-like"/>
</dbReference>
<dbReference type="PANTHER" id="PTHR22911:SF6">
    <property type="entry name" value="SOLUTE CARRIER FAMILY 35 MEMBER G1"/>
    <property type="match status" value="1"/>
</dbReference>
<dbReference type="HOGENOM" id="CLU_032828_4_3_1"/>
<evidence type="ECO:0000256" key="3">
    <source>
        <dbReference type="ARBA" id="ARBA00022989"/>
    </source>
</evidence>
<dbReference type="OMA" id="APIGSCY"/>
<evidence type="ECO:0000259" key="7">
    <source>
        <dbReference type="Pfam" id="PF00892"/>
    </source>
</evidence>
<keyword evidence="3 6" id="KW-1133">Transmembrane helix</keyword>
<dbReference type="GO" id="GO:0016020">
    <property type="term" value="C:membrane"/>
    <property type="evidence" value="ECO:0007669"/>
    <property type="project" value="UniProtKB-SubCell"/>
</dbReference>
<evidence type="ECO:0000256" key="5">
    <source>
        <dbReference type="SAM" id="MobiDB-lite"/>
    </source>
</evidence>
<feature type="domain" description="EamA" evidence="7">
    <location>
        <begin position="297"/>
        <end position="438"/>
    </location>
</feature>
<comment type="subcellular location">
    <subcellularLocation>
        <location evidence="1">Membrane</location>
        <topology evidence="1">Multi-pass membrane protein</topology>
    </subcellularLocation>
</comment>
<reference evidence="9" key="1">
    <citation type="journal article" date="2015" name="BMC Genomics">
        <title>Genomic and transcriptomic analysis of the endophytic fungus Pestalotiopsis fici reveals its lifestyle and high potential for synthesis of natural products.</title>
        <authorList>
            <person name="Wang X."/>
            <person name="Zhang X."/>
            <person name="Liu L."/>
            <person name="Xiang M."/>
            <person name="Wang W."/>
            <person name="Sun X."/>
            <person name="Che Y."/>
            <person name="Guo L."/>
            <person name="Liu G."/>
            <person name="Guo L."/>
            <person name="Wang C."/>
            <person name="Yin W.B."/>
            <person name="Stadler M."/>
            <person name="Zhang X."/>
            <person name="Liu X."/>
        </authorList>
    </citation>
    <scope>NUCLEOTIDE SEQUENCE [LARGE SCALE GENOMIC DNA]</scope>
    <source>
        <strain evidence="9">W106-1 / CGMCC3.15140</strain>
    </source>
</reference>
<evidence type="ECO:0000256" key="4">
    <source>
        <dbReference type="ARBA" id="ARBA00023136"/>
    </source>
</evidence>
<dbReference type="SUPFAM" id="SSF103481">
    <property type="entry name" value="Multidrug resistance efflux transporter EmrE"/>
    <property type="match status" value="2"/>
</dbReference>
<feature type="domain" description="EamA" evidence="7">
    <location>
        <begin position="104"/>
        <end position="238"/>
    </location>
</feature>
<dbReference type="Proteomes" id="UP000030651">
    <property type="component" value="Unassembled WGS sequence"/>
</dbReference>
<feature type="transmembrane region" description="Helical" evidence="6">
    <location>
        <begin position="133"/>
        <end position="153"/>
    </location>
</feature>
<dbReference type="EMBL" id="KI912116">
    <property type="protein sequence ID" value="ETS77565.1"/>
    <property type="molecule type" value="Genomic_DNA"/>
</dbReference>
<feature type="compositionally biased region" description="Polar residues" evidence="5">
    <location>
        <begin position="1"/>
        <end position="11"/>
    </location>
</feature>
<gene>
    <name evidence="8" type="ORF">PFICI_11439</name>
</gene>
<accession>W3WUP6</accession>
<sequence>MPSPLSASETSSAKHRAQENGDTVMDLHVNKITKGDTTERGAAAVSDCRQDSLNSFSYDGQPTPTGSPREPSPSHHSRPGPVRKNLKEKIHSFFSSQWQQNGGPFLIILSQFFAANMNLSTRLLEIEDDLHPMQILCARMTATVLITFAYMWYRPVRSAPWGPRETRPLLVLRAFSGFVGLYGMWYSIIYLPLAEATVISFLSPNLAGYLCRIFLKEPFTRREQLGSYLALGGVVLVTRPMSLLSSPPEAPATDATSSFVNNNNNDNNNSTMTMYVIRKGLDYVPTVAERLSSVGMGLLGVVGGAVAIASLRCIGPRAHPLISVNYFSLFCSVVSILTLAVAPLLGYGQDAQGQGGLRFALPSGARQCGLLLAVGLAGFGTQFFLATGLSKEKSNRATAMIYTHVLFAAFFDRFIFGQVMGWVSVAGCALVVGSALWVALGNGATDGAKTGRDETRRSDIESSLPSSTRFVVGASALSGGEDVPILANVDGEDVEYLDENGDIDLGLLRPHGSD</sequence>
<evidence type="ECO:0000256" key="6">
    <source>
        <dbReference type="SAM" id="Phobius"/>
    </source>
</evidence>
<feature type="transmembrane region" description="Helical" evidence="6">
    <location>
        <begin position="422"/>
        <end position="440"/>
    </location>
</feature>
<evidence type="ECO:0000256" key="2">
    <source>
        <dbReference type="ARBA" id="ARBA00022692"/>
    </source>
</evidence>
<dbReference type="InterPro" id="IPR000620">
    <property type="entry name" value="EamA_dom"/>
</dbReference>
<feature type="transmembrane region" description="Helical" evidence="6">
    <location>
        <begin position="369"/>
        <end position="387"/>
    </location>
</feature>
<evidence type="ECO:0000256" key="1">
    <source>
        <dbReference type="ARBA" id="ARBA00004141"/>
    </source>
</evidence>
<keyword evidence="4 6" id="KW-0472">Membrane</keyword>
<protein>
    <recommendedName>
        <fullName evidence="7">EamA domain-containing protein</fullName>
    </recommendedName>
</protein>
<evidence type="ECO:0000313" key="9">
    <source>
        <dbReference type="Proteomes" id="UP000030651"/>
    </source>
</evidence>
<proteinExistence type="predicted"/>
<dbReference type="Pfam" id="PF00892">
    <property type="entry name" value="EamA"/>
    <property type="match status" value="2"/>
</dbReference>
<dbReference type="PANTHER" id="PTHR22911">
    <property type="entry name" value="ACYL-MALONYL CONDENSING ENZYME-RELATED"/>
    <property type="match status" value="1"/>
</dbReference>
<feature type="transmembrane region" description="Helical" evidence="6">
    <location>
        <begin position="174"/>
        <end position="191"/>
    </location>
</feature>
<evidence type="ECO:0000313" key="8">
    <source>
        <dbReference type="EMBL" id="ETS77565.1"/>
    </source>
</evidence>
<feature type="transmembrane region" description="Helical" evidence="6">
    <location>
        <begin position="326"/>
        <end position="349"/>
    </location>
</feature>
<dbReference type="RefSeq" id="XP_007838211.1">
    <property type="nucleotide sequence ID" value="XM_007840020.1"/>
</dbReference>
<feature type="compositionally biased region" description="Polar residues" evidence="5">
    <location>
        <begin position="51"/>
        <end position="64"/>
    </location>
</feature>
<feature type="region of interest" description="Disordered" evidence="5">
    <location>
        <begin position="1"/>
        <end position="82"/>
    </location>
</feature>
<keyword evidence="9" id="KW-1185">Reference proteome</keyword>
<dbReference type="InParanoid" id="W3WUP6"/>
<organism evidence="8 9">
    <name type="scientific">Pestalotiopsis fici (strain W106-1 / CGMCC3.15140)</name>
    <dbReference type="NCBI Taxonomy" id="1229662"/>
    <lineage>
        <taxon>Eukaryota</taxon>
        <taxon>Fungi</taxon>
        <taxon>Dikarya</taxon>
        <taxon>Ascomycota</taxon>
        <taxon>Pezizomycotina</taxon>
        <taxon>Sordariomycetes</taxon>
        <taxon>Xylariomycetidae</taxon>
        <taxon>Amphisphaeriales</taxon>
        <taxon>Sporocadaceae</taxon>
        <taxon>Pestalotiopsis</taxon>
    </lineage>
</organism>
<dbReference type="AlphaFoldDB" id="W3WUP6"/>
<name>W3WUP6_PESFW</name>
<dbReference type="OrthoDB" id="306876at2759"/>